<protein>
    <recommendedName>
        <fullName evidence="3">cellulase</fullName>
        <ecNumber evidence="3">3.2.1.4</ecNumber>
    </recommendedName>
</protein>
<organism evidence="12 13">
    <name type="scientific">Pyrrhoderma noxium</name>
    <dbReference type="NCBI Taxonomy" id="2282107"/>
    <lineage>
        <taxon>Eukaryota</taxon>
        <taxon>Fungi</taxon>
        <taxon>Dikarya</taxon>
        <taxon>Basidiomycota</taxon>
        <taxon>Agaricomycotina</taxon>
        <taxon>Agaricomycetes</taxon>
        <taxon>Hymenochaetales</taxon>
        <taxon>Hymenochaetaceae</taxon>
        <taxon>Pyrrhoderma</taxon>
    </lineage>
</organism>
<keyword evidence="6" id="KW-0136">Cellulose degradation</keyword>
<dbReference type="AlphaFoldDB" id="A0A286USB4"/>
<evidence type="ECO:0000256" key="3">
    <source>
        <dbReference type="ARBA" id="ARBA00012601"/>
    </source>
</evidence>
<dbReference type="EC" id="3.2.1.4" evidence="3"/>
<keyword evidence="9" id="KW-0624">Polysaccharide degradation</keyword>
<evidence type="ECO:0000256" key="4">
    <source>
        <dbReference type="ARBA" id="ARBA00022729"/>
    </source>
</evidence>
<accession>A0A286USB4</accession>
<keyword evidence="4" id="KW-0732">Signal</keyword>
<dbReference type="STRING" id="2282107.A0A286USB4"/>
<evidence type="ECO:0000256" key="8">
    <source>
        <dbReference type="ARBA" id="ARBA00023295"/>
    </source>
</evidence>
<dbReference type="PANTHER" id="PTHR34142:SF5">
    <property type="entry name" value="CBM1 DOMAIN-CONTAINING PROTEIN"/>
    <property type="match status" value="1"/>
</dbReference>
<dbReference type="GO" id="GO:0008810">
    <property type="term" value="F:cellulase activity"/>
    <property type="evidence" value="ECO:0007669"/>
    <property type="project" value="UniProtKB-EC"/>
</dbReference>
<comment type="similarity">
    <text evidence="2 10">Belongs to the glycosyl hydrolase 5 (cellulase A) family.</text>
</comment>
<name>A0A286USB4_9AGAM</name>
<dbReference type="InterPro" id="IPR018087">
    <property type="entry name" value="Glyco_hydro_5_CS"/>
</dbReference>
<evidence type="ECO:0000313" key="13">
    <source>
        <dbReference type="Proteomes" id="UP000217199"/>
    </source>
</evidence>
<dbReference type="FunFam" id="3.20.20.80:FF:000124">
    <property type="entry name" value="Exported cellulase"/>
    <property type="match status" value="1"/>
</dbReference>
<evidence type="ECO:0000256" key="5">
    <source>
        <dbReference type="ARBA" id="ARBA00022801"/>
    </source>
</evidence>
<proteinExistence type="inferred from homology"/>
<dbReference type="Gene3D" id="3.20.20.80">
    <property type="entry name" value="Glycosidases"/>
    <property type="match status" value="1"/>
</dbReference>
<dbReference type="EMBL" id="NBII01000002">
    <property type="protein sequence ID" value="PAV22467.1"/>
    <property type="molecule type" value="Genomic_DNA"/>
</dbReference>
<keyword evidence="13" id="KW-1185">Reference proteome</keyword>
<evidence type="ECO:0000256" key="9">
    <source>
        <dbReference type="ARBA" id="ARBA00023326"/>
    </source>
</evidence>
<dbReference type="InterPro" id="IPR001547">
    <property type="entry name" value="Glyco_hydro_5"/>
</dbReference>
<feature type="domain" description="Glycoside hydrolase family 5" evidence="11">
    <location>
        <begin position="71"/>
        <end position="318"/>
    </location>
</feature>
<evidence type="ECO:0000256" key="10">
    <source>
        <dbReference type="RuleBase" id="RU361153"/>
    </source>
</evidence>
<dbReference type="InterPro" id="IPR017853">
    <property type="entry name" value="GH"/>
</dbReference>
<evidence type="ECO:0000256" key="6">
    <source>
        <dbReference type="ARBA" id="ARBA00023001"/>
    </source>
</evidence>
<evidence type="ECO:0000259" key="11">
    <source>
        <dbReference type="Pfam" id="PF00150"/>
    </source>
</evidence>
<dbReference type="InParanoid" id="A0A286USB4"/>
<comment type="catalytic activity">
    <reaction evidence="1">
        <text>Endohydrolysis of (1-&gt;4)-beta-D-glucosidic linkages in cellulose, lichenin and cereal beta-D-glucans.</text>
        <dbReference type="EC" id="3.2.1.4"/>
    </reaction>
</comment>
<dbReference type="SUPFAM" id="SSF51445">
    <property type="entry name" value="(Trans)glycosidases"/>
    <property type="match status" value="1"/>
</dbReference>
<dbReference type="Pfam" id="PF00150">
    <property type="entry name" value="Cellulase"/>
    <property type="match status" value="1"/>
</dbReference>
<evidence type="ECO:0000256" key="1">
    <source>
        <dbReference type="ARBA" id="ARBA00000966"/>
    </source>
</evidence>
<comment type="caution">
    <text evidence="12">The sequence shown here is derived from an EMBL/GenBank/DDBJ whole genome shotgun (WGS) entry which is preliminary data.</text>
</comment>
<evidence type="ECO:0000256" key="2">
    <source>
        <dbReference type="ARBA" id="ARBA00005641"/>
    </source>
</evidence>
<reference evidence="12 13" key="1">
    <citation type="journal article" date="2017" name="Mol. Ecol.">
        <title>Comparative and population genomic landscape of Phellinus noxius: A hypervariable fungus causing root rot in trees.</title>
        <authorList>
            <person name="Chung C.L."/>
            <person name="Lee T.J."/>
            <person name="Akiba M."/>
            <person name="Lee H.H."/>
            <person name="Kuo T.H."/>
            <person name="Liu D."/>
            <person name="Ke H.M."/>
            <person name="Yokoi T."/>
            <person name="Roa M.B."/>
            <person name="Lu M.J."/>
            <person name="Chang Y.Y."/>
            <person name="Ann P.J."/>
            <person name="Tsai J.N."/>
            <person name="Chen C.Y."/>
            <person name="Tzean S.S."/>
            <person name="Ota Y."/>
            <person name="Hattori T."/>
            <person name="Sahashi N."/>
            <person name="Liou R.F."/>
            <person name="Kikuchi T."/>
            <person name="Tsai I.J."/>
        </authorList>
    </citation>
    <scope>NUCLEOTIDE SEQUENCE [LARGE SCALE GENOMIC DNA]</scope>
    <source>
        <strain evidence="12 13">FFPRI411160</strain>
    </source>
</reference>
<dbReference type="GO" id="GO:0030245">
    <property type="term" value="P:cellulose catabolic process"/>
    <property type="evidence" value="ECO:0007669"/>
    <property type="project" value="UniProtKB-KW"/>
</dbReference>
<dbReference type="PROSITE" id="PS00659">
    <property type="entry name" value="GLYCOSYL_HYDROL_F5"/>
    <property type="match status" value="1"/>
</dbReference>
<keyword evidence="5 10" id="KW-0378">Hydrolase</keyword>
<dbReference type="Proteomes" id="UP000217199">
    <property type="component" value="Unassembled WGS sequence"/>
</dbReference>
<gene>
    <name evidence="12" type="ORF">PNOK_0242400</name>
</gene>
<sequence>MCPTHYIGKRIATTLVSEMMSLAVYALLATVSFVQAQISFLGGVNTAGYDFSVSTDGSFTGTGVSPPVEQFSHFASQGVNIFRIPFAWQLMTPTVGGTISDSFFQTYDSTVQAALSSGSDVHVIIDLHNYARFNGQIIGQGGPTNDQFASIWSQLASKYASESRIIFGVMNEPHDIPDLGAWADSVQAAVNAIREAGATSQIILIPGSSFSSAGALPTEAGPFLLKVTDPAGGTDKLLFDVHKYLDSDNSGTHADCVTDNVSVLQALVSWLQSNGNRQALLSETGGGNTSSCETDLASELAFVKSNSGSIVGFTAWAAGAFDTTYVLTLTPNSDGSDQPLWTAAVKPNLP</sequence>
<keyword evidence="8 10" id="KW-0326">Glycosidase</keyword>
<evidence type="ECO:0000256" key="7">
    <source>
        <dbReference type="ARBA" id="ARBA00023277"/>
    </source>
</evidence>
<dbReference type="OrthoDB" id="5823761at2759"/>
<keyword evidence="7" id="KW-0119">Carbohydrate metabolism</keyword>
<evidence type="ECO:0000313" key="12">
    <source>
        <dbReference type="EMBL" id="PAV22467.1"/>
    </source>
</evidence>
<dbReference type="PANTHER" id="PTHR34142">
    <property type="entry name" value="ENDO-BETA-1,4-GLUCANASE A"/>
    <property type="match status" value="1"/>
</dbReference>